<dbReference type="PRINTS" id="PR00926">
    <property type="entry name" value="MITOCARRIER"/>
</dbReference>
<dbReference type="EMBL" id="MT179576">
    <property type="protein sequence ID" value="QKK35444.1"/>
    <property type="molecule type" value="mRNA"/>
</dbReference>
<dbReference type="Gene3D" id="1.50.40.10">
    <property type="entry name" value="Mitochondrial carrier domain"/>
    <property type="match status" value="2"/>
</dbReference>
<dbReference type="InterPro" id="IPR049562">
    <property type="entry name" value="SLC25A33/36-like"/>
</dbReference>
<comment type="similarity">
    <text evidence="10">Belongs to the mitochondrial carrier (TC 2.A.29) family.</text>
</comment>
<sequence>MRGNLSVDSVLESDEGAAEQPVEGSVPSRASLARQKAPVSPWVHFFAGGIAGMVGAVVTSPLDVVKTRLQSDLHKTLSHSGQQRSRFVLVRGVHHVTDTFSIIANVYRTEGGRALFRGLGPNLAGVVPARAVNFFTYGIAKDIIAPQFDDLEQIKPQTHLLSGVAAGFVTSTVTNPIWLVKTRLQLDKIHSEASGPGTRLYKNSFDCTKQILQKEGFFALYKGLTASFLGSSESSMQWVLYEQMRTFIRRRQERRVSRGIEITPYDKFMDWFATSGAAGAAKFIASLITYPHEVVRTRLRQAPQENGRPKYTGLIQCFRRVFAEEGMASLYGGLTPHLLRTVPNSIIMFGTWDLIVRLVAGTQ</sequence>
<evidence type="ECO:0000256" key="5">
    <source>
        <dbReference type="ARBA" id="ARBA00022792"/>
    </source>
</evidence>
<dbReference type="PROSITE" id="PS50920">
    <property type="entry name" value="SOLCAR"/>
    <property type="match status" value="3"/>
</dbReference>
<keyword evidence="2 10" id="KW-0813">Transport</keyword>
<dbReference type="AlphaFoldDB" id="A0A6M8Y3J2"/>
<evidence type="ECO:0000256" key="3">
    <source>
        <dbReference type="ARBA" id="ARBA00022692"/>
    </source>
</evidence>
<evidence type="ECO:0000256" key="9">
    <source>
        <dbReference type="PROSITE-ProRule" id="PRU00282"/>
    </source>
</evidence>
<dbReference type="SUPFAM" id="SSF103506">
    <property type="entry name" value="Mitochondrial carrier"/>
    <property type="match status" value="1"/>
</dbReference>
<evidence type="ECO:0000256" key="4">
    <source>
        <dbReference type="ARBA" id="ARBA00022737"/>
    </source>
</evidence>
<evidence type="ECO:0000256" key="1">
    <source>
        <dbReference type="ARBA" id="ARBA00004448"/>
    </source>
</evidence>
<feature type="repeat" description="Solcar" evidence="9">
    <location>
        <begin position="39"/>
        <end position="143"/>
    </location>
</feature>
<keyword evidence="3 9" id="KW-0812">Transmembrane</keyword>
<feature type="region of interest" description="Disordered" evidence="11">
    <location>
        <begin position="1"/>
        <end position="26"/>
    </location>
</feature>
<organism evidence="12">
    <name type="scientific">Starmerella bombicola</name>
    <name type="common">Yeast</name>
    <name type="synonym">Candida bombicola</name>
    <dbReference type="NCBI Taxonomy" id="75736"/>
    <lineage>
        <taxon>Eukaryota</taxon>
        <taxon>Fungi</taxon>
        <taxon>Dikarya</taxon>
        <taxon>Ascomycota</taxon>
        <taxon>Saccharomycotina</taxon>
        <taxon>Dipodascomycetes</taxon>
        <taxon>Dipodascales</taxon>
        <taxon>Trichomonascaceae</taxon>
        <taxon>Starmerella</taxon>
    </lineage>
</organism>
<evidence type="ECO:0000256" key="2">
    <source>
        <dbReference type="ARBA" id="ARBA00022448"/>
    </source>
</evidence>
<evidence type="ECO:0000256" key="8">
    <source>
        <dbReference type="ARBA" id="ARBA00023136"/>
    </source>
</evidence>
<dbReference type="InterPro" id="IPR018108">
    <property type="entry name" value="MCP_transmembrane"/>
</dbReference>
<feature type="repeat" description="Solcar" evidence="9">
    <location>
        <begin position="269"/>
        <end position="358"/>
    </location>
</feature>
<dbReference type="FunFam" id="1.50.40.10:FF:000079">
    <property type="entry name" value="Mitochondrial carrier protein RIM2"/>
    <property type="match status" value="1"/>
</dbReference>
<evidence type="ECO:0000256" key="10">
    <source>
        <dbReference type="RuleBase" id="RU000488"/>
    </source>
</evidence>
<comment type="subcellular location">
    <subcellularLocation>
        <location evidence="1">Mitochondrion inner membrane</location>
        <topology evidence="1">Multi-pass membrane protein</topology>
    </subcellularLocation>
</comment>
<dbReference type="PANTHER" id="PTHR45829">
    <property type="entry name" value="MITOCHONDRIAL CARRIER PROTEIN RIM2"/>
    <property type="match status" value="1"/>
</dbReference>
<protein>
    <submittedName>
        <fullName evidence="12">Mitochondrial Rim2</fullName>
    </submittedName>
</protein>
<keyword evidence="6" id="KW-1133">Transmembrane helix</keyword>
<proteinExistence type="evidence at transcript level"/>
<keyword evidence="7" id="KW-0496">Mitochondrion</keyword>
<keyword evidence="4" id="KW-0677">Repeat</keyword>
<dbReference type="InterPro" id="IPR023395">
    <property type="entry name" value="MCP_dom_sf"/>
</dbReference>
<reference evidence="12" key="1">
    <citation type="journal article" date="2020" name="Appl. Microbiol. Biotechnol.">
        <title>Identification and importance of mitochondrial citrate carriers and ATP citrate lyase for glycolipid production in Starmerella bombicola.</title>
        <authorList>
            <person name="Jezierska S."/>
            <person name="Claus S."/>
            <person name="Van Bogaert I.N.A."/>
        </authorList>
    </citation>
    <scope>NUCLEOTIDE SEQUENCE</scope>
</reference>
<gene>
    <name evidence="12" type="primary">Rim2</name>
</gene>
<evidence type="ECO:0000256" key="6">
    <source>
        <dbReference type="ARBA" id="ARBA00022989"/>
    </source>
</evidence>
<keyword evidence="8 9" id="KW-0472">Membrane</keyword>
<dbReference type="GO" id="GO:0005743">
    <property type="term" value="C:mitochondrial inner membrane"/>
    <property type="evidence" value="ECO:0007669"/>
    <property type="project" value="UniProtKB-SubCell"/>
</dbReference>
<evidence type="ECO:0000256" key="7">
    <source>
        <dbReference type="ARBA" id="ARBA00023128"/>
    </source>
</evidence>
<keyword evidence="5" id="KW-0999">Mitochondrion inner membrane</keyword>
<evidence type="ECO:0000313" key="12">
    <source>
        <dbReference type="EMBL" id="QKK35444.1"/>
    </source>
</evidence>
<dbReference type="PANTHER" id="PTHR45829:SF4">
    <property type="entry name" value="MITOCHONDRIAL CARRIER PROTEIN RIM2"/>
    <property type="match status" value="1"/>
</dbReference>
<accession>A0A6M8Y3J2</accession>
<dbReference type="GO" id="GO:0015218">
    <property type="term" value="F:pyrimidine nucleotide transmembrane transporter activity"/>
    <property type="evidence" value="ECO:0007669"/>
    <property type="project" value="InterPro"/>
</dbReference>
<dbReference type="GO" id="GO:1990519">
    <property type="term" value="P:pyrimidine nucleotide import into mitochondrion"/>
    <property type="evidence" value="ECO:0007669"/>
    <property type="project" value="TreeGrafter"/>
</dbReference>
<name>A0A6M8Y3J2_STABO</name>
<dbReference type="Pfam" id="PF00153">
    <property type="entry name" value="Mito_carr"/>
    <property type="match status" value="3"/>
</dbReference>
<dbReference type="InterPro" id="IPR002067">
    <property type="entry name" value="MCP"/>
</dbReference>
<evidence type="ECO:0000256" key="11">
    <source>
        <dbReference type="SAM" id="MobiDB-lite"/>
    </source>
</evidence>
<feature type="repeat" description="Solcar" evidence="9">
    <location>
        <begin position="154"/>
        <end position="247"/>
    </location>
</feature>